<evidence type="ECO:0000256" key="3">
    <source>
        <dbReference type="ARBA" id="ARBA00014469"/>
    </source>
</evidence>
<feature type="domain" description="Myb-like" evidence="12">
    <location>
        <begin position="580"/>
        <end position="627"/>
    </location>
</feature>
<dbReference type="PANTHER" id="PTHR43999:SF1">
    <property type="entry name" value="DNAJ HOMOLOG SUBFAMILY C MEMBER 2"/>
    <property type="match status" value="1"/>
</dbReference>
<dbReference type="GO" id="GO:0005634">
    <property type="term" value="C:nucleus"/>
    <property type="evidence" value="ECO:0007669"/>
    <property type="project" value="UniProtKB-SubCell"/>
</dbReference>
<dbReference type="Gene3D" id="1.10.10.60">
    <property type="entry name" value="Homeodomain-like"/>
    <property type="match status" value="2"/>
</dbReference>
<feature type="region of interest" description="Disordered" evidence="10">
    <location>
        <begin position="292"/>
        <end position="322"/>
    </location>
</feature>
<dbReference type="Gene3D" id="1.10.287.110">
    <property type="entry name" value="DnaJ domain"/>
    <property type="match status" value="1"/>
</dbReference>
<evidence type="ECO:0000259" key="13">
    <source>
        <dbReference type="PROSITE" id="PS51293"/>
    </source>
</evidence>
<dbReference type="InterPro" id="IPR001005">
    <property type="entry name" value="SANT/Myb"/>
</dbReference>
<accession>A0A1D1UJT6</accession>
<dbReference type="STRING" id="947166.A0A1D1UJT6"/>
<dbReference type="InterPro" id="IPR042569">
    <property type="entry name" value="RAC_head_sf"/>
</dbReference>
<dbReference type="CDD" id="cd06257">
    <property type="entry name" value="DnaJ"/>
    <property type="match status" value="1"/>
</dbReference>
<keyword evidence="7" id="KW-0010">Activator</keyword>
<dbReference type="PANTHER" id="PTHR43999">
    <property type="entry name" value="DNAJ HOMOLOG SUBFAMILY C MEMBER 2"/>
    <property type="match status" value="1"/>
</dbReference>
<dbReference type="GO" id="GO:0006325">
    <property type="term" value="P:chromatin organization"/>
    <property type="evidence" value="ECO:0007669"/>
    <property type="project" value="UniProtKB-KW"/>
</dbReference>
<dbReference type="PROSITE" id="PS00636">
    <property type="entry name" value="DNAJ_1"/>
    <property type="match status" value="1"/>
</dbReference>
<dbReference type="OrthoDB" id="1690618at2759"/>
<keyword evidence="16" id="KW-1185">Reference proteome</keyword>
<gene>
    <name evidence="15" type="primary">RvY_02226-1</name>
    <name evidence="15" type="synonym">RvY_02226.1</name>
    <name evidence="15" type="ORF">RvY_02226</name>
</gene>
<sequence>MHVATETAVLLAKEVQEHRDYFYNTFLRPYCEAATSSRKRLRQTKSGVKNNANLANDKNYINGQSVIIPFKVSHENQEDYLKHLDPTQWKDQDHYLVLGIGELRYQATDEDIKKAYKQRILRHHPDKRRQKGDPVSDETKDYFACITKANDVLSDPEKRKAYDSADTVVATVADDVPDKLEADERDKFFDRFGQAFRYNSRWSAKQPVPQLGGLKSKDEYVDDFYDFWYDFQSWRDFSYLDEPVTGEDRYERRYMEKENKAKRMERKNKEAARIRKLVDNAFNSDPRIVRMREEEKKRTEAKKAAKKEALRQKQEQEEQQRMKALEKEMEVKKQQEDALKAEAEKVKKEKEAEKKVLKKERKTLWDLLKGLNYFLEDSGSQLKVMQDTERLCDALSGLQLQELNQRLSSSDKVSAKTAFYAEIDVLDKKVEAVKEAIVREREEKEKKEAAQKQQETDSQWSDEEFRLLVKAVNLYPPGTGNRWQVVAEYINHHLFLNAITKEKDRKRKTAKDVIAKSKSLKQIDQHHDVLKNEVNSKAYDAFVTKQKSVLKPTKDDNSISERDSEQSNGVAVQGDGGLKPWSPAEQKQLEQCLKKFPASDTDRWQNIANEMQTRSKEECLKRYKELVEKIKAQKAAAGKASPK</sequence>
<evidence type="ECO:0000259" key="14">
    <source>
        <dbReference type="PROSITE" id="PS51294"/>
    </source>
</evidence>
<keyword evidence="5" id="KW-0677">Repeat</keyword>
<protein>
    <recommendedName>
        <fullName evidence="3">DnaJ homolog subfamily C member 2</fullName>
    </recommendedName>
</protein>
<feature type="compositionally biased region" description="Basic and acidic residues" evidence="10">
    <location>
        <begin position="552"/>
        <end position="565"/>
    </location>
</feature>
<dbReference type="InterPro" id="IPR017930">
    <property type="entry name" value="Myb_dom"/>
</dbReference>
<dbReference type="InterPro" id="IPR044634">
    <property type="entry name" value="Zuotin/DnaJC2"/>
</dbReference>
<dbReference type="Pfam" id="PF16717">
    <property type="entry name" value="RAC_head"/>
    <property type="match status" value="1"/>
</dbReference>
<dbReference type="EMBL" id="BDGG01000001">
    <property type="protein sequence ID" value="GAU89711.1"/>
    <property type="molecule type" value="Genomic_DNA"/>
</dbReference>
<evidence type="ECO:0000256" key="10">
    <source>
        <dbReference type="SAM" id="MobiDB-lite"/>
    </source>
</evidence>
<proteinExistence type="predicted"/>
<dbReference type="SMART" id="SM00717">
    <property type="entry name" value="SANT"/>
    <property type="match status" value="2"/>
</dbReference>
<dbReference type="InterPro" id="IPR001623">
    <property type="entry name" value="DnaJ_domain"/>
</dbReference>
<dbReference type="PROSITE" id="PS50090">
    <property type="entry name" value="MYB_LIKE"/>
    <property type="match status" value="1"/>
</dbReference>
<evidence type="ECO:0000256" key="7">
    <source>
        <dbReference type="ARBA" id="ARBA00023159"/>
    </source>
</evidence>
<dbReference type="InterPro" id="IPR018253">
    <property type="entry name" value="DnaJ_domain_CS"/>
</dbReference>
<evidence type="ECO:0000256" key="2">
    <source>
        <dbReference type="ARBA" id="ARBA00004514"/>
    </source>
</evidence>
<dbReference type="SUPFAM" id="SSF46689">
    <property type="entry name" value="Homeodomain-like"/>
    <property type="match status" value="2"/>
</dbReference>
<evidence type="ECO:0000256" key="4">
    <source>
        <dbReference type="ARBA" id="ARBA00022490"/>
    </source>
</evidence>
<keyword evidence="9" id="KW-0175">Coiled coil</keyword>
<evidence type="ECO:0000256" key="8">
    <source>
        <dbReference type="ARBA" id="ARBA00023186"/>
    </source>
</evidence>
<comment type="subcellular location">
    <subcellularLocation>
        <location evidence="2">Cytoplasm</location>
        <location evidence="2">Cytosol</location>
    </subcellularLocation>
    <subcellularLocation>
        <location evidence="1">Nucleus</location>
    </subcellularLocation>
</comment>
<feature type="domain" description="HTH myb-type" evidence="14">
    <location>
        <begin position="580"/>
        <end position="631"/>
    </location>
</feature>
<dbReference type="InterPro" id="IPR017884">
    <property type="entry name" value="SANT_dom"/>
</dbReference>
<evidence type="ECO:0000256" key="9">
    <source>
        <dbReference type="SAM" id="Coils"/>
    </source>
</evidence>
<evidence type="ECO:0000256" key="5">
    <source>
        <dbReference type="ARBA" id="ARBA00022737"/>
    </source>
</evidence>
<dbReference type="GO" id="GO:0006450">
    <property type="term" value="P:regulation of translational fidelity"/>
    <property type="evidence" value="ECO:0007669"/>
    <property type="project" value="InterPro"/>
</dbReference>
<dbReference type="Pfam" id="PF23082">
    <property type="entry name" value="Myb_DNA-binding_2"/>
    <property type="match status" value="2"/>
</dbReference>
<dbReference type="GO" id="GO:0005829">
    <property type="term" value="C:cytosol"/>
    <property type="evidence" value="ECO:0007669"/>
    <property type="project" value="UniProtKB-SubCell"/>
</dbReference>
<dbReference type="PROSITE" id="PS51294">
    <property type="entry name" value="HTH_MYB"/>
    <property type="match status" value="1"/>
</dbReference>
<dbReference type="Proteomes" id="UP000186922">
    <property type="component" value="Unassembled WGS sequence"/>
</dbReference>
<dbReference type="InterPro" id="IPR009057">
    <property type="entry name" value="Homeodomain-like_sf"/>
</dbReference>
<dbReference type="PRINTS" id="PR00625">
    <property type="entry name" value="JDOMAIN"/>
</dbReference>
<dbReference type="GO" id="GO:0030544">
    <property type="term" value="F:Hsp70 protein binding"/>
    <property type="evidence" value="ECO:0007669"/>
    <property type="project" value="InterPro"/>
</dbReference>
<dbReference type="InterPro" id="IPR036869">
    <property type="entry name" value="J_dom_sf"/>
</dbReference>
<dbReference type="Gene3D" id="1.10.8.840">
    <property type="entry name" value="Ribosome-associated complex head domain"/>
    <property type="match status" value="1"/>
</dbReference>
<dbReference type="InterPro" id="IPR054076">
    <property type="entry name" value="ZUO1-like_ZHD"/>
</dbReference>
<dbReference type="SMART" id="SM00271">
    <property type="entry name" value="DnaJ"/>
    <property type="match status" value="1"/>
</dbReference>
<keyword evidence="6" id="KW-0156">Chromatin regulator</keyword>
<evidence type="ECO:0000313" key="15">
    <source>
        <dbReference type="EMBL" id="GAU89711.1"/>
    </source>
</evidence>
<dbReference type="GO" id="GO:0051083">
    <property type="term" value="P:'de novo' cotranslational protein folding"/>
    <property type="evidence" value="ECO:0007669"/>
    <property type="project" value="InterPro"/>
</dbReference>
<dbReference type="Pfam" id="PF00226">
    <property type="entry name" value="DnaJ"/>
    <property type="match status" value="1"/>
</dbReference>
<dbReference type="AlphaFoldDB" id="A0A1D1UJT6"/>
<evidence type="ECO:0000256" key="6">
    <source>
        <dbReference type="ARBA" id="ARBA00022853"/>
    </source>
</evidence>
<comment type="caution">
    <text evidence="15">The sequence shown here is derived from an EMBL/GenBank/DDBJ whole genome shotgun (WGS) entry which is preliminary data.</text>
</comment>
<dbReference type="PROSITE" id="PS51293">
    <property type="entry name" value="SANT"/>
    <property type="match status" value="1"/>
</dbReference>
<keyword evidence="4" id="KW-0963">Cytoplasm</keyword>
<feature type="coiled-coil region" evidence="9">
    <location>
        <begin position="423"/>
        <end position="459"/>
    </location>
</feature>
<evidence type="ECO:0000256" key="1">
    <source>
        <dbReference type="ARBA" id="ARBA00004123"/>
    </source>
</evidence>
<evidence type="ECO:0000313" key="16">
    <source>
        <dbReference type="Proteomes" id="UP000186922"/>
    </source>
</evidence>
<evidence type="ECO:0000259" key="12">
    <source>
        <dbReference type="PROSITE" id="PS50090"/>
    </source>
</evidence>
<feature type="region of interest" description="Disordered" evidence="10">
    <location>
        <begin position="550"/>
        <end position="582"/>
    </location>
</feature>
<dbReference type="Pfam" id="PF21884">
    <property type="entry name" value="ZUO1-like_ZHD"/>
    <property type="match status" value="1"/>
</dbReference>
<feature type="domain" description="J" evidence="11">
    <location>
        <begin position="93"/>
        <end position="166"/>
    </location>
</feature>
<organism evidence="15 16">
    <name type="scientific">Ramazzottius varieornatus</name>
    <name type="common">Water bear</name>
    <name type="synonym">Tardigrade</name>
    <dbReference type="NCBI Taxonomy" id="947166"/>
    <lineage>
        <taxon>Eukaryota</taxon>
        <taxon>Metazoa</taxon>
        <taxon>Ecdysozoa</taxon>
        <taxon>Tardigrada</taxon>
        <taxon>Eutardigrada</taxon>
        <taxon>Parachela</taxon>
        <taxon>Hypsibioidea</taxon>
        <taxon>Ramazzottiidae</taxon>
        <taxon>Ramazzottius</taxon>
    </lineage>
</organism>
<dbReference type="SUPFAM" id="SSF46565">
    <property type="entry name" value="Chaperone J-domain"/>
    <property type="match status" value="1"/>
</dbReference>
<keyword evidence="8" id="KW-0143">Chaperone</keyword>
<feature type="domain" description="SANT" evidence="13">
    <location>
        <begin position="576"/>
        <end position="631"/>
    </location>
</feature>
<reference evidence="15 16" key="1">
    <citation type="journal article" date="2016" name="Nat. Commun.">
        <title>Extremotolerant tardigrade genome and improved radiotolerance of human cultured cells by tardigrade-unique protein.</title>
        <authorList>
            <person name="Hashimoto T."/>
            <person name="Horikawa D.D."/>
            <person name="Saito Y."/>
            <person name="Kuwahara H."/>
            <person name="Kozuka-Hata H."/>
            <person name="Shin-I T."/>
            <person name="Minakuchi Y."/>
            <person name="Ohishi K."/>
            <person name="Motoyama A."/>
            <person name="Aizu T."/>
            <person name="Enomoto A."/>
            <person name="Kondo K."/>
            <person name="Tanaka S."/>
            <person name="Hara Y."/>
            <person name="Koshikawa S."/>
            <person name="Sagara H."/>
            <person name="Miura T."/>
            <person name="Yokobori S."/>
            <person name="Miyagawa K."/>
            <person name="Suzuki Y."/>
            <person name="Kubo T."/>
            <person name="Oyama M."/>
            <person name="Kohara Y."/>
            <person name="Fujiyama A."/>
            <person name="Arakawa K."/>
            <person name="Katayama T."/>
            <person name="Toyoda A."/>
            <person name="Kunieda T."/>
        </authorList>
    </citation>
    <scope>NUCLEOTIDE SEQUENCE [LARGE SCALE GENOMIC DNA]</scope>
    <source>
        <strain evidence="15 16">YOKOZUNA-1</strain>
    </source>
</reference>
<dbReference type="InterPro" id="IPR032003">
    <property type="entry name" value="RAC_head"/>
</dbReference>
<evidence type="ECO:0000259" key="11">
    <source>
        <dbReference type="PROSITE" id="PS50076"/>
    </source>
</evidence>
<name>A0A1D1UJT6_RAMVA</name>
<dbReference type="CDD" id="cd00167">
    <property type="entry name" value="SANT"/>
    <property type="match status" value="2"/>
</dbReference>
<dbReference type="GO" id="GO:0043022">
    <property type="term" value="F:ribosome binding"/>
    <property type="evidence" value="ECO:0007669"/>
    <property type="project" value="InterPro"/>
</dbReference>
<dbReference type="PROSITE" id="PS50076">
    <property type="entry name" value="DNAJ_2"/>
    <property type="match status" value="1"/>
</dbReference>